<evidence type="ECO:0000256" key="1">
    <source>
        <dbReference type="SAM" id="Phobius"/>
    </source>
</evidence>
<feature type="transmembrane region" description="Helical" evidence="1">
    <location>
        <begin position="7"/>
        <end position="23"/>
    </location>
</feature>
<evidence type="ECO:0000313" key="2">
    <source>
        <dbReference type="EMBL" id="SFP09174.1"/>
    </source>
</evidence>
<reference evidence="2 3" key="1">
    <citation type="submission" date="2016-10" db="EMBL/GenBank/DDBJ databases">
        <authorList>
            <person name="de Groot N.N."/>
        </authorList>
    </citation>
    <scope>NUCLEOTIDE SEQUENCE [LARGE SCALE GENOMIC DNA]</scope>
    <source>
        <strain evidence="2 3">EP1-55-1</strain>
    </source>
</reference>
<organism evidence="2 3">
    <name type="scientific">Hydrogenimonas thermophila</name>
    <dbReference type="NCBI Taxonomy" id="223786"/>
    <lineage>
        <taxon>Bacteria</taxon>
        <taxon>Pseudomonadati</taxon>
        <taxon>Campylobacterota</taxon>
        <taxon>Epsilonproteobacteria</taxon>
        <taxon>Campylobacterales</taxon>
        <taxon>Hydrogenimonadaceae</taxon>
        <taxon>Hydrogenimonas</taxon>
    </lineage>
</organism>
<sequence length="338" mass="39517">MHLKRYTFASIILIAAVSFYVYKMVSTGTYTLELLGINISLPIAVWSVVPMTLLFLASFIHILYYGFKDYLRRKRVSRDIDKLADALFWDVLKESKKHNYTDKEIRKIGVVLDMGCDNFLKVDKKKCHEHIRDAIDIVTAIKHGEFVDLKKINLDKSNPLTVQNWLNFLKAEPARAEEILRKSESYDQKVVNEAVKIFVESANEQQLEKYAHLINNDSLIHLLDTMSKRDEKDKISLELIDKLLMQKSLSNCDYLLLARKLSKLYTPHALLSFFEKLVARDERAFKAYIFILIEFEMLDRANELLEDTQHDEYLDFKAFLDLRKAGKHYPINLLLQQC</sequence>
<gene>
    <name evidence="2" type="ORF">SAMN05216234_10614</name>
</gene>
<dbReference type="EMBL" id="FOXB01000006">
    <property type="protein sequence ID" value="SFP09174.1"/>
    <property type="molecule type" value="Genomic_DNA"/>
</dbReference>
<dbReference type="OrthoDB" id="5338103at2"/>
<dbReference type="STRING" id="223786.SAMN05216234_10614"/>
<proteinExistence type="predicted"/>
<dbReference type="RefSeq" id="WP_092911188.1">
    <property type="nucleotide sequence ID" value="NZ_FOXB01000006.1"/>
</dbReference>
<accession>A0A1I5MHU5</accession>
<protein>
    <submittedName>
        <fullName evidence="2">Uncharacterized protein</fullName>
    </submittedName>
</protein>
<dbReference type="Proteomes" id="UP000199227">
    <property type="component" value="Unassembled WGS sequence"/>
</dbReference>
<keyword evidence="1" id="KW-0472">Membrane</keyword>
<feature type="transmembrane region" description="Helical" evidence="1">
    <location>
        <begin position="43"/>
        <end position="67"/>
    </location>
</feature>
<keyword evidence="1" id="KW-1133">Transmembrane helix</keyword>
<keyword evidence="1" id="KW-0812">Transmembrane</keyword>
<dbReference type="AlphaFoldDB" id="A0A1I5MHU5"/>
<name>A0A1I5MHU5_9BACT</name>
<evidence type="ECO:0000313" key="3">
    <source>
        <dbReference type="Proteomes" id="UP000199227"/>
    </source>
</evidence>
<keyword evidence="3" id="KW-1185">Reference proteome</keyword>